<proteinExistence type="predicted"/>
<reference evidence="1" key="1">
    <citation type="submission" date="2023-04" db="EMBL/GenBank/DDBJ databases">
        <title>A chromosome-level genome assembly of the parasitoid wasp Eretmocerus hayati.</title>
        <authorList>
            <person name="Zhong Y."/>
            <person name="Liu S."/>
            <person name="Liu Y."/>
        </authorList>
    </citation>
    <scope>NUCLEOTIDE SEQUENCE</scope>
    <source>
        <strain evidence="1">ZJU_SS_LIU_2023</strain>
    </source>
</reference>
<comment type="caution">
    <text evidence="1">The sequence shown here is derived from an EMBL/GenBank/DDBJ whole genome shotgun (WGS) entry which is preliminary data.</text>
</comment>
<keyword evidence="2" id="KW-1185">Reference proteome</keyword>
<sequence>MRDELERRNANPELTGLVDVVLNENKYVFKAFLTEYNRFKIYENESVYVEPIKFELKRSGASVNEDEMECSGKNRDTAIHIPLKRTLDTFLQLPGIFETISSYVNALALETEIISNIIEGRVWMSKHQNCDKIVWPLLMFVDGWEAGNALGSHAGEQKFDAVYVSGPCLPPYLASKLRNIFVPTIFKSQHRVTYGNRAVFQKVYFECAMLTGDN</sequence>
<accession>A0ACC2PPA9</accession>
<dbReference type="Proteomes" id="UP001239111">
    <property type="component" value="Chromosome 1"/>
</dbReference>
<dbReference type="EMBL" id="CM056741">
    <property type="protein sequence ID" value="KAJ8685232.1"/>
    <property type="molecule type" value="Genomic_DNA"/>
</dbReference>
<protein>
    <submittedName>
        <fullName evidence="1">Uncharacterized protein</fullName>
    </submittedName>
</protein>
<organism evidence="1 2">
    <name type="scientific">Eretmocerus hayati</name>
    <dbReference type="NCBI Taxonomy" id="131215"/>
    <lineage>
        <taxon>Eukaryota</taxon>
        <taxon>Metazoa</taxon>
        <taxon>Ecdysozoa</taxon>
        <taxon>Arthropoda</taxon>
        <taxon>Hexapoda</taxon>
        <taxon>Insecta</taxon>
        <taxon>Pterygota</taxon>
        <taxon>Neoptera</taxon>
        <taxon>Endopterygota</taxon>
        <taxon>Hymenoptera</taxon>
        <taxon>Apocrita</taxon>
        <taxon>Proctotrupomorpha</taxon>
        <taxon>Chalcidoidea</taxon>
        <taxon>Aphelinidae</taxon>
        <taxon>Aphelininae</taxon>
        <taxon>Eretmocerus</taxon>
    </lineage>
</organism>
<gene>
    <name evidence="1" type="ORF">QAD02_021025</name>
</gene>
<evidence type="ECO:0000313" key="2">
    <source>
        <dbReference type="Proteomes" id="UP001239111"/>
    </source>
</evidence>
<evidence type="ECO:0000313" key="1">
    <source>
        <dbReference type="EMBL" id="KAJ8685232.1"/>
    </source>
</evidence>
<name>A0ACC2PPA9_9HYME</name>